<gene>
    <name evidence="2" type="ORF">CLM73_18250</name>
</gene>
<dbReference type="Pfam" id="PF05016">
    <property type="entry name" value="ParE_toxin"/>
    <property type="match status" value="1"/>
</dbReference>
<dbReference type="InterPro" id="IPR007712">
    <property type="entry name" value="RelE/ParE_toxin"/>
</dbReference>
<dbReference type="RefSeq" id="WP_105239642.1">
    <property type="nucleotide sequence ID" value="NZ_CP023270.1"/>
</dbReference>
<accession>A0A2S0IA16</accession>
<dbReference type="EMBL" id="CP023270">
    <property type="protein sequence ID" value="AVJ28899.1"/>
    <property type="molecule type" value="Genomic_DNA"/>
</dbReference>
<name>A0A2S0IA16_9BURK</name>
<evidence type="ECO:0000313" key="3">
    <source>
        <dbReference type="Proteomes" id="UP000239477"/>
    </source>
</evidence>
<dbReference type="InterPro" id="IPR035093">
    <property type="entry name" value="RelE/ParE_toxin_dom_sf"/>
</dbReference>
<organism evidence="2 3">
    <name type="scientific">Achromobacter spanius</name>
    <dbReference type="NCBI Taxonomy" id="217203"/>
    <lineage>
        <taxon>Bacteria</taxon>
        <taxon>Pseudomonadati</taxon>
        <taxon>Pseudomonadota</taxon>
        <taxon>Betaproteobacteria</taxon>
        <taxon>Burkholderiales</taxon>
        <taxon>Alcaligenaceae</taxon>
        <taxon>Achromobacter</taxon>
    </lineage>
</organism>
<proteinExistence type="predicted"/>
<sequence>MSRTVVFLQTAADDLLEIRRYIRKNFSQQVWLDSYARINKAILNLEQFPHAGHPLPELPATHFMQILAVKNRVIYEVVADKVYIHLICDSRQDFKIKLARRPLRTLRF</sequence>
<protein>
    <submittedName>
        <fullName evidence="2">Plasmid stabilization protein</fullName>
    </submittedName>
</protein>
<reference evidence="2 3" key="1">
    <citation type="submission" date="2017-09" db="EMBL/GenBank/DDBJ databases">
        <title>Genomic, metabolic, and phenotypic characteristics of bacterial isolates from the natural microbiome of the model nematode Caenorhabditis elegans.</title>
        <authorList>
            <person name="Zimmermann J."/>
            <person name="Obeng N."/>
            <person name="Yang W."/>
            <person name="Obeng O."/>
            <person name="Kissoyan K."/>
            <person name="Pees B."/>
            <person name="Dirksen P."/>
            <person name="Hoppner M."/>
            <person name="Franke A."/>
            <person name="Rosenstiel P."/>
            <person name="Leippe M."/>
            <person name="Dierking K."/>
            <person name="Kaleta C."/>
            <person name="Schulenburg H."/>
        </authorList>
    </citation>
    <scope>NUCLEOTIDE SEQUENCE [LARGE SCALE GENOMIC DNA]</scope>
    <source>
        <strain evidence="2 3">MYb73</strain>
    </source>
</reference>
<dbReference type="OrthoDB" id="9798046at2"/>
<evidence type="ECO:0000256" key="1">
    <source>
        <dbReference type="ARBA" id="ARBA00022649"/>
    </source>
</evidence>
<dbReference type="AlphaFoldDB" id="A0A2S0IA16"/>
<evidence type="ECO:0000313" key="2">
    <source>
        <dbReference type="EMBL" id="AVJ28899.1"/>
    </source>
</evidence>
<keyword evidence="1" id="KW-1277">Toxin-antitoxin system</keyword>
<keyword evidence="3" id="KW-1185">Reference proteome</keyword>
<dbReference type="Proteomes" id="UP000239477">
    <property type="component" value="Chromosome"/>
</dbReference>
<dbReference type="Gene3D" id="3.30.2310.20">
    <property type="entry name" value="RelE-like"/>
    <property type="match status" value="1"/>
</dbReference>